<dbReference type="PANTHER" id="PTHR46320">
    <property type="entry name" value="GLYCEROPHOSPHODIESTER PHOSPHODIESTERASE 1"/>
    <property type="match status" value="1"/>
</dbReference>
<comment type="caution">
    <text evidence="3">The sequence shown here is derived from an EMBL/GenBank/DDBJ whole genome shotgun (WGS) entry which is preliminary data.</text>
</comment>
<dbReference type="Proteomes" id="UP000095552">
    <property type="component" value="Unassembled WGS sequence"/>
</dbReference>
<accession>A0A1E5T4X9</accession>
<dbReference type="GO" id="GO:0006580">
    <property type="term" value="P:ethanolamine metabolic process"/>
    <property type="evidence" value="ECO:0007669"/>
    <property type="project" value="TreeGrafter"/>
</dbReference>
<dbReference type="SUPFAM" id="SSF51695">
    <property type="entry name" value="PLC-like phosphodiesterases"/>
    <property type="match status" value="1"/>
</dbReference>
<dbReference type="EMBL" id="MDGQ01000003">
    <property type="protein sequence ID" value="OEK06433.1"/>
    <property type="molecule type" value="Genomic_DNA"/>
</dbReference>
<dbReference type="InterPro" id="IPR017946">
    <property type="entry name" value="PLC-like_Pdiesterase_TIM-brl"/>
</dbReference>
<evidence type="ECO:0000259" key="2">
    <source>
        <dbReference type="PROSITE" id="PS51704"/>
    </source>
</evidence>
<feature type="signal peptide" evidence="1">
    <location>
        <begin position="1"/>
        <end position="24"/>
    </location>
</feature>
<name>A0A1E5T4X9_9BACT</name>
<keyword evidence="1" id="KW-0732">Signal</keyword>
<dbReference type="PROSITE" id="PS51704">
    <property type="entry name" value="GP_PDE"/>
    <property type="match status" value="1"/>
</dbReference>
<dbReference type="RefSeq" id="WP_069833745.1">
    <property type="nucleotide sequence ID" value="NZ_MDGQ01000003.1"/>
</dbReference>
<protein>
    <submittedName>
        <fullName evidence="3">Glycerophosphodiester phosphodiesterase</fullName>
    </submittedName>
</protein>
<proteinExistence type="predicted"/>
<reference evidence="3 4" key="1">
    <citation type="submission" date="2016-08" db="EMBL/GenBank/DDBJ databases">
        <title>Draft genome of Fabibacter sp. strain SK-8.</title>
        <authorList>
            <person name="Wong S.-K."/>
            <person name="Hamasaki K."/>
            <person name="Yoshizawa S."/>
        </authorList>
    </citation>
    <scope>NUCLEOTIDE SEQUENCE [LARGE SCALE GENOMIC DNA]</scope>
    <source>
        <strain evidence="3 4">SK-8</strain>
    </source>
</reference>
<dbReference type="Gene3D" id="3.20.20.190">
    <property type="entry name" value="Phosphatidylinositol (PI) phosphodiesterase"/>
    <property type="match status" value="1"/>
</dbReference>
<dbReference type="CDD" id="cd08566">
    <property type="entry name" value="GDPD_AtGDE_like"/>
    <property type="match status" value="1"/>
</dbReference>
<evidence type="ECO:0000256" key="1">
    <source>
        <dbReference type="SAM" id="SignalP"/>
    </source>
</evidence>
<dbReference type="PANTHER" id="PTHR46320:SF1">
    <property type="entry name" value="GLYCEROPHOSPHODIESTER PHOSPHODIESTERASE 1"/>
    <property type="match status" value="1"/>
</dbReference>
<gene>
    <name evidence="3" type="ORF">BFP71_01785</name>
</gene>
<dbReference type="GO" id="GO:0006644">
    <property type="term" value="P:phospholipid metabolic process"/>
    <property type="evidence" value="ECO:0007669"/>
    <property type="project" value="TreeGrafter"/>
</dbReference>
<dbReference type="Pfam" id="PF03009">
    <property type="entry name" value="GDPD"/>
    <property type="match status" value="1"/>
</dbReference>
<dbReference type="GO" id="GO:0005886">
    <property type="term" value="C:plasma membrane"/>
    <property type="evidence" value="ECO:0007669"/>
    <property type="project" value="TreeGrafter"/>
</dbReference>
<dbReference type="GO" id="GO:0070291">
    <property type="term" value="P:N-acylethanolamine metabolic process"/>
    <property type="evidence" value="ECO:0007669"/>
    <property type="project" value="TreeGrafter"/>
</dbReference>
<evidence type="ECO:0000313" key="4">
    <source>
        <dbReference type="Proteomes" id="UP000095552"/>
    </source>
</evidence>
<feature type="domain" description="GP-PDE" evidence="2">
    <location>
        <begin position="58"/>
        <end position="299"/>
    </location>
</feature>
<dbReference type="InterPro" id="IPR030395">
    <property type="entry name" value="GP_PDE_dom"/>
</dbReference>
<dbReference type="AlphaFoldDB" id="A0A1E5T4X9"/>
<dbReference type="OrthoDB" id="384721at2"/>
<organism evidence="3 4">
    <name type="scientific">Roseivirga misakiensis</name>
    <dbReference type="NCBI Taxonomy" id="1563681"/>
    <lineage>
        <taxon>Bacteria</taxon>
        <taxon>Pseudomonadati</taxon>
        <taxon>Bacteroidota</taxon>
        <taxon>Cytophagia</taxon>
        <taxon>Cytophagales</taxon>
        <taxon>Roseivirgaceae</taxon>
        <taxon>Roseivirga</taxon>
    </lineage>
</organism>
<dbReference type="STRING" id="1563681.BFP71_01785"/>
<feature type="chain" id="PRO_5009185961" evidence="1">
    <location>
        <begin position="25"/>
        <end position="314"/>
    </location>
</feature>
<dbReference type="GO" id="GO:0008889">
    <property type="term" value="F:glycerophosphodiester phosphodiesterase activity"/>
    <property type="evidence" value="ECO:0007669"/>
    <property type="project" value="TreeGrafter"/>
</dbReference>
<evidence type="ECO:0000313" key="3">
    <source>
        <dbReference type="EMBL" id="OEK06433.1"/>
    </source>
</evidence>
<keyword evidence="4" id="KW-1185">Reference proteome</keyword>
<sequence length="314" mass="34926">MFSTNTRFTFFLLILFCFSCSQPAKDQKEEPIQVNTNAISIPDGETKSFYSWSDDRIPMISAHRGGPYPGFPENAIETFDMVLKATPAVIECDIEMTLDSVLVMMHDNSLDRTTNGTGLVRNVTWEYIQSLQLVDNDGELTDFKVPTLLEVLEWTKEKALLTLDVKRGVPFQKVIAQVRQAKAEDYSAIITYSANDAQLVYQNAPELMISVGIGNIEAYEAHKKLGIPDENMIAFTGVSEPDLSIYKFLHEKGIYTILGVLGNLDKKALAKGDSIYADFINRGADILATDRPIEAANAISGLIPENSSKSKYFK</sequence>